<organism evidence="1 2">
    <name type="scientific">Paenibacillus favisporus</name>
    <dbReference type="NCBI Taxonomy" id="221028"/>
    <lineage>
        <taxon>Bacteria</taxon>
        <taxon>Bacillati</taxon>
        <taxon>Bacillota</taxon>
        <taxon>Bacilli</taxon>
        <taxon>Bacillales</taxon>
        <taxon>Paenibacillaceae</taxon>
        <taxon>Paenibacillus</taxon>
    </lineage>
</organism>
<reference evidence="1 2" key="1">
    <citation type="submission" date="2024-06" db="EMBL/GenBank/DDBJ databases">
        <title>Genomic Encyclopedia of Type Strains, Phase IV (KMG-IV): sequencing the most valuable type-strain genomes for metagenomic binning, comparative biology and taxonomic classification.</title>
        <authorList>
            <person name="Goeker M."/>
        </authorList>
    </citation>
    <scope>NUCLEOTIDE SEQUENCE [LARGE SCALE GENOMIC DNA]</scope>
    <source>
        <strain evidence="1 2">DSM 17253</strain>
    </source>
</reference>
<gene>
    <name evidence="1" type="ORF">ABID47_005386</name>
</gene>
<dbReference type="EMBL" id="JBEPLV010000007">
    <property type="protein sequence ID" value="MET3548754.1"/>
    <property type="molecule type" value="Genomic_DNA"/>
</dbReference>
<name>A0ABV2FAG9_9BACL</name>
<evidence type="ECO:0000313" key="1">
    <source>
        <dbReference type="EMBL" id="MET3548754.1"/>
    </source>
</evidence>
<dbReference type="Proteomes" id="UP001549098">
    <property type="component" value="Unassembled WGS sequence"/>
</dbReference>
<comment type="caution">
    <text evidence="1">The sequence shown here is derived from an EMBL/GenBank/DDBJ whole genome shotgun (WGS) entry which is preliminary data.</text>
</comment>
<protein>
    <submittedName>
        <fullName evidence="1">Uncharacterized protein</fullName>
    </submittedName>
</protein>
<proteinExistence type="predicted"/>
<keyword evidence="2" id="KW-1185">Reference proteome</keyword>
<evidence type="ECO:0000313" key="2">
    <source>
        <dbReference type="Proteomes" id="UP001549098"/>
    </source>
</evidence>
<accession>A0ABV2FAG9</accession>
<sequence>MVQGGYWLPKRLGLWGTAKFLEFLLVTPPAKAFCRAYLLLLPFLFVKSAI</sequence>